<dbReference type="InterPro" id="IPR053183">
    <property type="entry name" value="ASL1"/>
</dbReference>
<dbReference type="OrthoDB" id="43654at2759"/>
<evidence type="ECO:0000259" key="4">
    <source>
        <dbReference type="Pfam" id="PF11790"/>
    </source>
</evidence>
<feature type="domain" description="Asl1-like glycosyl hydrolase catalytic" evidence="4">
    <location>
        <begin position="88"/>
        <end position="315"/>
    </location>
</feature>
<feature type="transmembrane region" description="Helical" evidence="2">
    <location>
        <begin position="360"/>
        <end position="383"/>
    </location>
</feature>
<keyword evidence="3" id="KW-0732">Signal</keyword>
<dbReference type="InterPro" id="IPR024655">
    <property type="entry name" value="Asl1_glyco_hydro_catalytic"/>
</dbReference>
<organism evidence="5 6">
    <name type="scientific">Agaricus bisporus var. burnettii (strain JB137-S8 / ATCC MYA-4627 / FGSC 10392)</name>
    <name type="common">White button mushroom</name>
    <dbReference type="NCBI Taxonomy" id="597362"/>
    <lineage>
        <taxon>Eukaryota</taxon>
        <taxon>Fungi</taxon>
        <taxon>Dikarya</taxon>
        <taxon>Basidiomycota</taxon>
        <taxon>Agaricomycotina</taxon>
        <taxon>Agaricomycetes</taxon>
        <taxon>Agaricomycetidae</taxon>
        <taxon>Agaricales</taxon>
        <taxon>Agaricineae</taxon>
        <taxon>Agaricaceae</taxon>
        <taxon>Agaricus</taxon>
    </lineage>
</organism>
<keyword evidence="2" id="KW-1133">Transmembrane helix</keyword>
<dbReference type="PANTHER" id="PTHR34154:SF3">
    <property type="entry name" value="ALKALI-SENSITIVE LINKAGE PROTEIN 1"/>
    <property type="match status" value="1"/>
</dbReference>
<evidence type="ECO:0000256" key="2">
    <source>
        <dbReference type="SAM" id="Phobius"/>
    </source>
</evidence>
<name>K5X8H8_AGABU</name>
<evidence type="ECO:0000256" key="1">
    <source>
        <dbReference type="SAM" id="MobiDB-lite"/>
    </source>
</evidence>
<dbReference type="Pfam" id="PF11790">
    <property type="entry name" value="Glyco_hydro_cc"/>
    <property type="match status" value="1"/>
</dbReference>
<dbReference type="RefSeq" id="XP_007325872.1">
    <property type="nucleotide sequence ID" value="XM_007325810.1"/>
</dbReference>
<dbReference type="PANTHER" id="PTHR34154">
    <property type="entry name" value="ALKALI-SENSITIVE LINKAGE PROTEIN 1"/>
    <property type="match status" value="1"/>
</dbReference>
<accession>K5X8H8</accession>
<dbReference type="GeneID" id="18823057"/>
<feature type="chain" id="PRO_5003891147" description="Asl1-like glycosyl hydrolase catalytic domain-containing protein" evidence="3">
    <location>
        <begin position="21"/>
        <end position="384"/>
    </location>
</feature>
<feature type="region of interest" description="Disordered" evidence="1">
    <location>
        <begin position="29"/>
        <end position="56"/>
    </location>
</feature>
<dbReference type="GO" id="GO:0009277">
    <property type="term" value="C:fungal-type cell wall"/>
    <property type="evidence" value="ECO:0007669"/>
    <property type="project" value="TreeGrafter"/>
</dbReference>
<sequence length="384" mass="41066">MLLGATIWISLSGLLVTVSSHTLNVTSTTTSVSSTSQVHHSGKGASSSPSSSSASSLSASSSSSSQSLSFSAPPSAFPTGIKNPKRGLSYASGGNFDDILNANQTKSSISWIYDWSDLPAGFLAQSGLNYIPMQWGSGNIDKLANTISTQGADIVLGFNEPDFADEANIPAKEAAGLWMQFIEPLKQKDVKLGGPAVTAAPSGKPWISEFLAECNNCTIDFLPLHWYGSGTEGFFNYIWDMHTTFPQFPIWITEFAEISDNATVVLDFMNQTINYLDSLDWIERYAWFGFFRPEKDLHSNMLREDGGLNDLGKLYIGAQTVHTSNRTDEVGPSYATVSPSDHPGQPLVTSWPGSNTASPVASLAVLQGGILVGSLLFGVLLAVA</sequence>
<feature type="signal peptide" evidence="3">
    <location>
        <begin position="1"/>
        <end position="20"/>
    </location>
</feature>
<dbReference type="GO" id="GO:0071966">
    <property type="term" value="P:fungal-type cell wall polysaccharide metabolic process"/>
    <property type="evidence" value="ECO:0007669"/>
    <property type="project" value="TreeGrafter"/>
</dbReference>
<reference evidence="6" key="1">
    <citation type="journal article" date="2012" name="Proc. Natl. Acad. Sci. U.S.A.">
        <title>Genome sequence of the button mushroom Agaricus bisporus reveals mechanisms governing adaptation to a humic-rich ecological niche.</title>
        <authorList>
            <person name="Morin E."/>
            <person name="Kohler A."/>
            <person name="Baker A.R."/>
            <person name="Foulongne-Oriol M."/>
            <person name="Lombard V."/>
            <person name="Nagy L.G."/>
            <person name="Ohm R.A."/>
            <person name="Patyshakuliyeva A."/>
            <person name="Brun A."/>
            <person name="Aerts A.L."/>
            <person name="Bailey A.M."/>
            <person name="Billette C."/>
            <person name="Coutinho P.M."/>
            <person name="Deakin G."/>
            <person name="Doddapaneni H."/>
            <person name="Floudas D."/>
            <person name="Grimwood J."/>
            <person name="Hilden K."/>
            <person name="Kuees U."/>
            <person name="LaButti K.M."/>
            <person name="Lapidus A."/>
            <person name="Lindquist E.A."/>
            <person name="Lucas S.M."/>
            <person name="Murat C."/>
            <person name="Riley R.W."/>
            <person name="Salamov A.A."/>
            <person name="Schmutz J."/>
            <person name="Subramanian V."/>
            <person name="Woesten H.A.B."/>
            <person name="Xu J."/>
            <person name="Eastwood D.C."/>
            <person name="Foster G.D."/>
            <person name="Sonnenberg A.S."/>
            <person name="Cullen D."/>
            <person name="de Vries R.P."/>
            <person name="Lundell T."/>
            <person name="Hibbett D.S."/>
            <person name="Henrissat B."/>
            <person name="Burton K.S."/>
            <person name="Kerrigan R.W."/>
            <person name="Challen M.P."/>
            <person name="Grigoriev I.V."/>
            <person name="Martin F."/>
        </authorList>
    </citation>
    <scope>NUCLEOTIDE SEQUENCE [LARGE SCALE GENOMIC DNA]</scope>
    <source>
        <strain evidence="6">JB137-S8 / ATCC MYA-4627 / FGSC 10392</strain>
    </source>
</reference>
<evidence type="ECO:0000256" key="3">
    <source>
        <dbReference type="SAM" id="SignalP"/>
    </source>
</evidence>
<evidence type="ECO:0000313" key="5">
    <source>
        <dbReference type="EMBL" id="EKM84221.1"/>
    </source>
</evidence>
<dbReference type="Gene3D" id="3.20.20.80">
    <property type="entry name" value="Glycosidases"/>
    <property type="match status" value="1"/>
</dbReference>
<dbReference type="AlphaFoldDB" id="K5X8H8"/>
<evidence type="ECO:0000313" key="6">
    <source>
        <dbReference type="Proteomes" id="UP000008493"/>
    </source>
</evidence>
<protein>
    <recommendedName>
        <fullName evidence="4">Asl1-like glycosyl hydrolase catalytic domain-containing protein</fullName>
    </recommendedName>
</protein>
<proteinExistence type="predicted"/>
<dbReference type="InterPro" id="IPR017853">
    <property type="entry name" value="GH"/>
</dbReference>
<keyword evidence="6" id="KW-1185">Reference proteome</keyword>
<dbReference type="eggNOG" id="ENOG502S2W1">
    <property type="taxonomic scope" value="Eukaryota"/>
</dbReference>
<dbReference type="EMBL" id="JH971385">
    <property type="protein sequence ID" value="EKM84221.1"/>
    <property type="molecule type" value="Genomic_DNA"/>
</dbReference>
<dbReference type="SUPFAM" id="SSF51445">
    <property type="entry name" value="(Trans)glycosidases"/>
    <property type="match status" value="1"/>
</dbReference>
<dbReference type="KEGG" id="abp:AGABI1DRAFT110783"/>
<dbReference type="OMA" id="SHKRGVC"/>
<keyword evidence="2" id="KW-0812">Transmembrane</keyword>
<dbReference type="InParanoid" id="K5X8H8"/>
<keyword evidence="2" id="KW-0472">Membrane</keyword>
<dbReference type="HOGENOM" id="CLU_040908_3_0_1"/>
<dbReference type="Proteomes" id="UP000008493">
    <property type="component" value="Unassembled WGS sequence"/>
</dbReference>
<gene>
    <name evidence="5" type="ORF">AGABI1DRAFT_110783</name>
</gene>
<feature type="region of interest" description="Disordered" evidence="1">
    <location>
        <begin position="328"/>
        <end position="350"/>
    </location>
</feature>